<dbReference type="PANTHER" id="PTHR30055:SF234">
    <property type="entry name" value="HTH-TYPE TRANSCRIPTIONAL REGULATOR BETI"/>
    <property type="match status" value="1"/>
</dbReference>
<evidence type="ECO:0000313" key="6">
    <source>
        <dbReference type="EMBL" id="SUA44999.1"/>
    </source>
</evidence>
<dbReference type="SUPFAM" id="SSF46689">
    <property type="entry name" value="Homeodomain-like"/>
    <property type="match status" value="1"/>
</dbReference>
<dbReference type="PRINTS" id="PR00455">
    <property type="entry name" value="HTHTETR"/>
</dbReference>
<dbReference type="GO" id="GO:0003700">
    <property type="term" value="F:DNA-binding transcription factor activity"/>
    <property type="evidence" value="ECO:0007669"/>
    <property type="project" value="TreeGrafter"/>
</dbReference>
<dbReference type="InterPro" id="IPR009057">
    <property type="entry name" value="Homeodomain-like_sf"/>
</dbReference>
<dbReference type="GO" id="GO:0000976">
    <property type="term" value="F:transcription cis-regulatory region binding"/>
    <property type="evidence" value="ECO:0007669"/>
    <property type="project" value="TreeGrafter"/>
</dbReference>
<feature type="domain" description="HTH tetR-type" evidence="5">
    <location>
        <begin position="41"/>
        <end position="101"/>
    </location>
</feature>
<keyword evidence="1" id="KW-0805">Transcription regulation</keyword>
<dbReference type="AlphaFoldDB" id="A0A378WV07"/>
<name>A0A378WV07_9NOCA</name>
<keyword evidence="2 4" id="KW-0238">DNA-binding</keyword>
<dbReference type="InterPro" id="IPR050109">
    <property type="entry name" value="HTH-type_TetR-like_transc_reg"/>
</dbReference>
<dbReference type="Pfam" id="PF00440">
    <property type="entry name" value="TetR_N"/>
    <property type="match status" value="1"/>
</dbReference>
<dbReference type="PROSITE" id="PS50977">
    <property type="entry name" value="HTH_TETR_2"/>
    <property type="match status" value="1"/>
</dbReference>
<dbReference type="Proteomes" id="UP000255082">
    <property type="component" value="Unassembled WGS sequence"/>
</dbReference>
<dbReference type="Gene3D" id="1.10.357.10">
    <property type="entry name" value="Tetracycline Repressor, domain 2"/>
    <property type="match status" value="1"/>
</dbReference>
<dbReference type="EMBL" id="UGRU01000001">
    <property type="protein sequence ID" value="SUA44999.1"/>
    <property type="molecule type" value="Genomic_DNA"/>
</dbReference>
<reference evidence="6 7" key="1">
    <citation type="submission" date="2018-06" db="EMBL/GenBank/DDBJ databases">
        <authorList>
            <consortium name="Pathogen Informatics"/>
            <person name="Doyle S."/>
        </authorList>
    </citation>
    <scope>NUCLEOTIDE SEQUENCE [LARGE SCALE GENOMIC DNA]</scope>
    <source>
        <strain evidence="6 7">NCTC13184</strain>
    </source>
</reference>
<proteinExistence type="predicted"/>
<dbReference type="OrthoDB" id="4331447at2"/>
<sequence length="196" mass="20811">MSDSVDDRAGLSLAQFTQLDPGVARELPRHRHALSRDQVRTSQHSRLILATVQVVAEKGYAGASVRQIATRAGISTKTFYELYPDKEEAFLATYAAVDRLTELMRHAAAQARTAAGVIEAGLTAYLTALAAEPAFTQSLVVEVLASTDRIRARRAQGLADFAAAMIEGLRRVRAGHGPDPAPSPGAHALLIGALGA</sequence>
<protein>
    <submittedName>
        <fullName evidence="6">DNA-binding transcriptional repressor FabR</fullName>
    </submittedName>
</protein>
<dbReference type="PANTHER" id="PTHR30055">
    <property type="entry name" value="HTH-TYPE TRANSCRIPTIONAL REGULATOR RUTR"/>
    <property type="match status" value="1"/>
</dbReference>
<organism evidence="6 7">
    <name type="scientific">Nocardia africana</name>
    <dbReference type="NCBI Taxonomy" id="134964"/>
    <lineage>
        <taxon>Bacteria</taxon>
        <taxon>Bacillati</taxon>
        <taxon>Actinomycetota</taxon>
        <taxon>Actinomycetes</taxon>
        <taxon>Mycobacteriales</taxon>
        <taxon>Nocardiaceae</taxon>
        <taxon>Nocardia</taxon>
    </lineage>
</organism>
<evidence type="ECO:0000259" key="5">
    <source>
        <dbReference type="PROSITE" id="PS50977"/>
    </source>
</evidence>
<evidence type="ECO:0000313" key="7">
    <source>
        <dbReference type="Proteomes" id="UP000255082"/>
    </source>
</evidence>
<evidence type="ECO:0000256" key="1">
    <source>
        <dbReference type="ARBA" id="ARBA00023015"/>
    </source>
</evidence>
<keyword evidence="3" id="KW-0804">Transcription</keyword>
<accession>A0A378WV07</accession>
<dbReference type="RefSeq" id="WP_128145266.1">
    <property type="nucleotide sequence ID" value="NZ_UGRU01000001.1"/>
</dbReference>
<gene>
    <name evidence="6" type="ORF">NCTC13184_03521</name>
</gene>
<evidence type="ECO:0000256" key="2">
    <source>
        <dbReference type="ARBA" id="ARBA00023125"/>
    </source>
</evidence>
<dbReference type="InterPro" id="IPR001647">
    <property type="entry name" value="HTH_TetR"/>
</dbReference>
<feature type="DNA-binding region" description="H-T-H motif" evidence="4">
    <location>
        <begin position="64"/>
        <end position="83"/>
    </location>
</feature>
<evidence type="ECO:0000256" key="4">
    <source>
        <dbReference type="PROSITE-ProRule" id="PRU00335"/>
    </source>
</evidence>
<evidence type="ECO:0000256" key="3">
    <source>
        <dbReference type="ARBA" id="ARBA00023163"/>
    </source>
</evidence>